<name>A0AAN8YPN5_SOLBU</name>
<dbReference type="EMBL" id="JBANQN010000001">
    <property type="protein sequence ID" value="KAK6803310.1"/>
    <property type="molecule type" value="Genomic_DNA"/>
</dbReference>
<dbReference type="Pfam" id="PF07734">
    <property type="entry name" value="FBA_1"/>
    <property type="match status" value="1"/>
</dbReference>
<dbReference type="AlphaFoldDB" id="A0AAN8YPN5"/>
<dbReference type="InterPro" id="IPR006527">
    <property type="entry name" value="F-box-assoc_dom_typ1"/>
</dbReference>
<organism evidence="2 3">
    <name type="scientific">Solanum bulbocastanum</name>
    <name type="common">Wild potato</name>
    <dbReference type="NCBI Taxonomy" id="147425"/>
    <lineage>
        <taxon>Eukaryota</taxon>
        <taxon>Viridiplantae</taxon>
        <taxon>Streptophyta</taxon>
        <taxon>Embryophyta</taxon>
        <taxon>Tracheophyta</taxon>
        <taxon>Spermatophyta</taxon>
        <taxon>Magnoliopsida</taxon>
        <taxon>eudicotyledons</taxon>
        <taxon>Gunneridae</taxon>
        <taxon>Pentapetalae</taxon>
        <taxon>asterids</taxon>
        <taxon>lamiids</taxon>
        <taxon>Solanales</taxon>
        <taxon>Solanaceae</taxon>
        <taxon>Solanoideae</taxon>
        <taxon>Solaneae</taxon>
        <taxon>Solanum</taxon>
    </lineage>
</organism>
<accession>A0AAN8YPN5</accession>
<keyword evidence="3" id="KW-1185">Reference proteome</keyword>
<evidence type="ECO:0000313" key="2">
    <source>
        <dbReference type="EMBL" id="KAK6803310.1"/>
    </source>
</evidence>
<dbReference type="Proteomes" id="UP001371456">
    <property type="component" value="Unassembled WGS sequence"/>
</dbReference>
<protein>
    <recommendedName>
        <fullName evidence="1">F-box associated beta-propeller type 1 domain-containing protein</fullName>
    </recommendedName>
</protein>
<dbReference type="NCBIfam" id="TIGR01640">
    <property type="entry name" value="F_box_assoc_1"/>
    <property type="match status" value="1"/>
</dbReference>
<proteinExistence type="predicted"/>
<dbReference type="InterPro" id="IPR017451">
    <property type="entry name" value="F-box-assoc_interact_dom"/>
</dbReference>
<evidence type="ECO:0000313" key="3">
    <source>
        <dbReference type="Proteomes" id="UP001371456"/>
    </source>
</evidence>
<gene>
    <name evidence="2" type="ORF">RDI58_001094</name>
</gene>
<evidence type="ECO:0000259" key="1">
    <source>
        <dbReference type="Pfam" id="PF07734"/>
    </source>
</evidence>
<reference evidence="2 3" key="1">
    <citation type="submission" date="2024-02" db="EMBL/GenBank/DDBJ databases">
        <title>de novo genome assembly of Solanum bulbocastanum strain 11H21.</title>
        <authorList>
            <person name="Hosaka A.J."/>
        </authorList>
    </citation>
    <scope>NUCLEOTIDE SEQUENCE [LARGE SCALE GENOMIC DNA]</scope>
    <source>
        <tissue evidence="2">Young leaves</tissue>
    </source>
</reference>
<feature type="domain" description="F-box associated beta-propeller type 1" evidence="1">
    <location>
        <begin position="30"/>
        <end position="189"/>
    </location>
</feature>
<sequence length="204" mass="23136">MAMIGSLHDEIIEAIVSRMPRRHESISHYGAIPIHDFGVFLNGALQWLSCLNYCSPSVIVAVDLTDEKFFEVPIPTITTTSLLHFYGILALRGCLCALGNRRNENEIDVWIIKEYGVAESWIEFSVVKNTYPFSATPVCLMSDDDIVLDAPRKEKLIIYNKKEEQHREMNVDGKTSKCIRTRTFMESLVSPMIGRESEGSDYIV</sequence>
<comment type="caution">
    <text evidence="2">The sequence shown here is derived from an EMBL/GenBank/DDBJ whole genome shotgun (WGS) entry which is preliminary data.</text>
</comment>